<name>A0A3P6UZD6_DIBLA</name>
<accession>A0A3P6UZD6</accession>
<dbReference type="Proteomes" id="UP000281553">
    <property type="component" value="Unassembled WGS sequence"/>
</dbReference>
<evidence type="ECO:0000313" key="2">
    <source>
        <dbReference type="Proteomes" id="UP000281553"/>
    </source>
</evidence>
<evidence type="ECO:0000313" key="1">
    <source>
        <dbReference type="EMBL" id="VDK85068.1"/>
    </source>
</evidence>
<organism evidence="1 2">
    <name type="scientific">Dibothriocephalus latus</name>
    <name type="common">Fish tapeworm</name>
    <name type="synonym">Diphyllobothrium latum</name>
    <dbReference type="NCBI Taxonomy" id="60516"/>
    <lineage>
        <taxon>Eukaryota</taxon>
        <taxon>Metazoa</taxon>
        <taxon>Spiralia</taxon>
        <taxon>Lophotrochozoa</taxon>
        <taxon>Platyhelminthes</taxon>
        <taxon>Cestoda</taxon>
        <taxon>Eucestoda</taxon>
        <taxon>Diphyllobothriidea</taxon>
        <taxon>Diphyllobothriidae</taxon>
        <taxon>Dibothriocephalus</taxon>
    </lineage>
</organism>
<dbReference type="AlphaFoldDB" id="A0A3P6UZD6"/>
<protein>
    <submittedName>
        <fullName evidence="1">Uncharacterized protein</fullName>
    </submittedName>
</protein>
<gene>
    <name evidence="1" type="ORF">DILT_LOCUS3666</name>
</gene>
<reference evidence="1 2" key="1">
    <citation type="submission" date="2018-11" db="EMBL/GenBank/DDBJ databases">
        <authorList>
            <consortium name="Pathogen Informatics"/>
        </authorList>
    </citation>
    <scope>NUCLEOTIDE SEQUENCE [LARGE SCALE GENOMIC DNA]</scope>
</reference>
<keyword evidence="2" id="KW-1185">Reference proteome</keyword>
<dbReference type="EMBL" id="UYRU01044040">
    <property type="protein sequence ID" value="VDK85068.1"/>
    <property type="molecule type" value="Genomic_DNA"/>
</dbReference>
<proteinExistence type="predicted"/>
<dbReference type="OrthoDB" id="5837785at2759"/>
<sequence>MSREAARLGRRSRKMWQRLDLSIAKFGQRNRPLPCESPAVACQGLSETEQKLLQSLPPLPPKVVTSVEDISADRTFSTTAPLLTPTCTLPCGPTFLSDQDSPEGSEVFTFGSIPSVSTSASGEWNSCGAASCVDEEIRAGTPIPLKAHILVS</sequence>